<dbReference type="RefSeq" id="WP_044678902.1">
    <property type="nucleotide sequence ID" value="NZ_CEDF01000061.1"/>
</dbReference>
<feature type="region of interest" description="Disordered" evidence="1">
    <location>
        <begin position="356"/>
        <end position="376"/>
    </location>
</feature>
<dbReference type="EMBL" id="FIGZ01000001">
    <property type="protein sequence ID" value="CYU51980.1"/>
    <property type="molecule type" value="Genomic_DNA"/>
</dbReference>
<dbReference type="GO" id="GO:0003676">
    <property type="term" value="F:nucleic acid binding"/>
    <property type="evidence" value="ECO:0007669"/>
    <property type="project" value="InterPro"/>
</dbReference>
<dbReference type="InterPro" id="IPR012337">
    <property type="entry name" value="RNaseH-like_sf"/>
</dbReference>
<accession>A0A0Z8IM73</accession>
<proteinExistence type="predicted"/>
<dbReference type="AlphaFoldDB" id="A0A0Z8IM73"/>
<dbReference type="Proteomes" id="UP000075193">
    <property type="component" value="Unassembled WGS sequence"/>
</dbReference>
<organism evidence="4 6">
    <name type="scientific">Streptococcus suis</name>
    <dbReference type="NCBI Taxonomy" id="1307"/>
    <lineage>
        <taxon>Bacteria</taxon>
        <taxon>Bacillati</taxon>
        <taxon>Bacillota</taxon>
        <taxon>Bacilli</taxon>
        <taxon>Lactobacillales</taxon>
        <taxon>Streptococcaceae</taxon>
        <taxon>Streptococcus</taxon>
    </lineage>
</organism>
<evidence type="ECO:0000256" key="1">
    <source>
        <dbReference type="SAM" id="MobiDB-lite"/>
    </source>
</evidence>
<sequence length="610" mass="71473">MRKRLFNYTIPEIYYDISNWPDLDISHLSESDQQTFICRKNAITLYLTTDLSIKEICLRYNITSSSLYSLLDHCFMLQKSGIIYGFAALIPRHRRKKGNMKFNKLIQANTNFEAYLLNKFEKKSFKKLKILHEEFLRFLVKNGVSTSDYPFTLCDNGYKALTRYYNEWKMDQHATKLNNLKIAHKDSYPIYSTRSLEEVEVDGHRIDAYFITEFQTPSGTWREAIIERPWLLCAIDRSSRCILGYHLVLKSAYDADDVISCIEKAIIPQEYVLHNPYFKNLLQGGLPNTVFEDAQYALFDELYLDNALAHLANHTIDTFVKRLGIKLCFGKVAEPTRRGIIERFFQTLEENSFHALPSTTGYNKEDKRRTSPEKNAKKYQISVNDLEDILQLTIFHYNVKSHQSLFGNTPLEDFKQKFEGMLQSYLPMELRTGEYFHIKIDKRKVISNSTKDNYLHINYSGAKYTNERLSKDIPLKGKLLTLQINRLDLRIITAFYPNGQLYGELIVEKKWRSRKHSLKERQIINKLSKTGTLSIYNSSNIIENYDHYLLNQRKPDKRTGTKIAQRNLDITQESTLTNQNRESTVHKKIPDPVELTKTRRKPFKIKSINL</sequence>
<evidence type="ECO:0000313" key="3">
    <source>
        <dbReference type="EMBL" id="CYU51980.1"/>
    </source>
</evidence>
<evidence type="ECO:0000259" key="2">
    <source>
        <dbReference type="PROSITE" id="PS50994"/>
    </source>
</evidence>
<dbReference type="InterPro" id="IPR001584">
    <property type="entry name" value="Integrase_cat-core"/>
</dbReference>
<evidence type="ECO:0000313" key="4">
    <source>
        <dbReference type="EMBL" id="CYV38038.1"/>
    </source>
</evidence>
<dbReference type="Gene3D" id="3.30.420.10">
    <property type="entry name" value="Ribonuclease H-like superfamily/Ribonuclease H"/>
    <property type="match status" value="1"/>
</dbReference>
<dbReference type="EMBL" id="FIIC01000001">
    <property type="protein sequence ID" value="CYV38038.1"/>
    <property type="molecule type" value="Genomic_DNA"/>
</dbReference>
<dbReference type="PROSITE" id="PS50994">
    <property type="entry name" value="INTEGRASE"/>
    <property type="match status" value="1"/>
</dbReference>
<dbReference type="GO" id="GO:0015074">
    <property type="term" value="P:DNA integration"/>
    <property type="evidence" value="ECO:0007669"/>
    <property type="project" value="InterPro"/>
</dbReference>
<evidence type="ECO:0000313" key="6">
    <source>
        <dbReference type="Proteomes" id="UP000075193"/>
    </source>
</evidence>
<reference evidence="5 6" key="1">
    <citation type="submission" date="2016-02" db="EMBL/GenBank/DDBJ databases">
        <authorList>
            <consortium name="Pathogen Informatics"/>
        </authorList>
    </citation>
    <scope>NUCLEOTIDE SEQUENCE [LARGE SCALE GENOMIC DNA]</scope>
    <source>
        <strain evidence="3 5">LSS44</strain>
        <strain evidence="4 6">LSS79</strain>
    </source>
</reference>
<dbReference type="Proteomes" id="UP000072083">
    <property type="component" value="Unassembled WGS sequence"/>
</dbReference>
<dbReference type="InterPro" id="IPR036397">
    <property type="entry name" value="RNaseH_sf"/>
</dbReference>
<protein>
    <submittedName>
        <fullName evidence="4">Integrase core domain</fullName>
    </submittedName>
</protein>
<gene>
    <name evidence="3" type="ORF">ERS132406_00047</name>
    <name evidence="4" type="ORF">ERS132441_00103</name>
</gene>
<evidence type="ECO:0000313" key="5">
    <source>
        <dbReference type="Proteomes" id="UP000072083"/>
    </source>
</evidence>
<feature type="domain" description="Integrase catalytic" evidence="2">
    <location>
        <begin position="185"/>
        <end position="418"/>
    </location>
</feature>
<feature type="compositionally biased region" description="Basic and acidic residues" evidence="1">
    <location>
        <begin position="363"/>
        <end position="376"/>
    </location>
</feature>
<dbReference type="SUPFAM" id="SSF53098">
    <property type="entry name" value="Ribonuclease H-like"/>
    <property type="match status" value="1"/>
</dbReference>
<name>A0A0Z8IM73_STRSU</name>